<dbReference type="InterPro" id="IPR036249">
    <property type="entry name" value="Thioredoxin-like_sf"/>
</dbReference>
<evidence type="ECO:0000313" key="1">
    <source>
        <dbReference type="EMBL" id="AKC86540.1"/>
    </source>
</evidence>
<dbReference type="RefSeq" id="WP_052631422.1">
    <property type="nucleotide sequence ID" value="NZ_CP011144.1"/>
</dbReference>
<dbReference type="AlphaFoldDB" id="A0A0E3UN18"/>
<dbReference type="OrthoDB" id="9785445at2"/>
<dbReference type="SUPFAM" id="SSF52833">
    <property type="entry name" value="Thioredoxin-like"/>
    <property type="match status" value="1"/>
</dbReference>
<dbReference type="Proteomes" id="UP000033067">
    <property type="component" value="Chromosome"/>
</dbReference>
<proteinExistence type="predicted"/>
<organism evidence="1 2">
    <name type="scientific">Pseudoxanthomonas suwonensis</name>
    <dbReference type="NCBI Taxonomy" id="314722"/>
    <lineage>
        <taxon>Bacteria</taxon>
        <taxon>Pseudomonadati</taxon>
        <taxon>Pseudomonadota</taxon>
        <taxon>Gammaproteobacteria</taxon>
        <taxon>Lysobacterales</taxon>
        <taxon>Lysobacteraceae</taxon>
        <taxon>Pseudoxanthomonas</taxon>
    </lineage>
</organism>
<reference evidence="1 2" key="1">
    <citation type="journal article" date="2015" name="Genome Announc.">
        <title>Complete Genome Sequence of Pseudoxanthomonas suwonensis Strain J1, a Cellulose-Degrading Bacterium Isolated from Leaf- and Wood-Enriched Soil.</title>
        <authorList>
            <person name="Hou L."/>
            <person name="Jiang J."/>
            <person name="Xu Z."/>
            <person name="Zhou Y."/>
            <person name="Leung F.C."/>
        </authorList>
    </citation>
    <scope>NUCLEOTIDE SEQUENCE [LARGE SCALE GENOMIC DNA]</scope>
    <source>
        <strain evidence="1 2">J1</strain>
    </source>
</reference>
<gene>
    <name evidence="1" type="ORF">WQ53_06930</name>
</gene>
<sequence>MTTPAPDIARTRRGRLMLIALFVLFFGSAFGAGLLRLSGWMPAGLRNHGELLQPPADLRQSRPLLADGGAYDWNPAARTWRIVVAPPPACAAECERLLADLDKVWQLFGHNADKVEILWLGPLPAGAPALPELRPLRDDAALRAALPRVDDPAGVPLYVVDPNGFVILRYAPHTDPAGIRADVARLLKLK</sequence>
<evidence type="ECO:0000313" key="2">
    <source>
        <dbReference type="Proteomes" id="UP000033067"/>
    </source>
</evidence>
<name>A0A0E3UN18_9GAMM</name>
<dbReference type="KEGG" id="psuw:WQ53_06930"/>
<evidence type="ECO:0008006" key="3">
    <source>
        <dbReference type="Google" id="ProtNLM"/>
    </source>
</evidence>
<accession>A0A0E3UN18</accession>
<dbReference type="EMBL" id="CP011144">
    <property type="protein sequence ID" value="AKC86540.1"/>
    <property type="molecule type" value="Genomic_DNA"/>
</dbReference>
<dbReference type="PATRIC" id="fig|314722.6.peg.1483"/>
<protein>
    <recommendedName>
        <fullName evidence="3">Thioredoxin domain-containing protein</fullName>
    </recommendedName>
</protein>
<keyword evidence="2" id="KW-1185">Reference proteome</keyword>